<dbReference type="InterPro" id="IPR017911">
    <property type="entry name" value="MacB-like_ATP-bd"/>
</dbReference>
<evidence type="ECO:0000256" key="2">
    <source>
        <dbReference type="ARBA" id="ARBA00022448"/>
    </source>
</evidence>
<proteinExistence type="inferred from homology"/>
<dbReference type="PROSITE" id="PS50893">
    <property type="entry name" value="ABC_TRANSPORTER_2"/>
    <property type="match status" value="1"/>
</dbReference>
<name>A0A5C5VNH6_9BACT</name>
<evidence type="ECO:0000313" key="6">
    <source>
        <dbReference type="EMBL" id="TWT39570.1"/>
    </source>
</evidence>
<organism evidence="6 7">
    <name type="scientific">Blastopirellula retiformator</name>
    <dbReference type="NCBI Taxonomy" id="2527970"/>
    <lineage>
        <taxon>Bacteria</taxon>
        <taxon>Pseudomonadati</taxon>
        <taxon>Planctomycetota</taxon>
        <taxon>Planctomycetia</taxon>
        <taxon>Pirellulales</taxon>
        <taxon>Pirellulaceae</taxon>
        <taxon>Blastopirellula</taxon>
    </lineage>
</organism>
<keyword evidence="6" id="KW-0449">Lipoprotein</keyword>
<dbReference type="Proteomes" id="UP000318878">
    <property type="component" value="Unassembled WGS sequence"/>
</dbReference>
<dbReference type="InterPro" id="IPR027417">
    <property type="entry name" value="P-loop_NTPase"/>
</dbReference>
<dbReference type="GO" id="GO:0005886">
    <property type="term" value="C:plasma membrane"/>
    <property type="evidence" value="ECO:0007669"/>
    <property type="project" value="TreeGrafter"/>
</dbReference>
<protein>
    <submittedName>
        <fullName evidence="6">Lipoprotein-releasing system ATP-binding protein LolD</fullName>
        <ecNumber evidence="6">3.6.3.-</ecNumber>
    </submittedName>
</protein>
<dbReference type="Pfam" id="PF00005">
    <property type="entry name" value="ABC_tran"/>
    <property type="match status" value="1"/>
</dbReference>
<dbReference type="PANTHER" id="PTHR24220:SF689">
    <property type="entry name" value="LIPOPROTEIN-RELEASING SYSTEM ATP-BINDING PROTEIN LOLD"/>
    <property type="match status" value="1"/>
</dbReference>
<dbReference type="PROSITE" id="PS00211">
    <property type="entry name" value="ABC_TRANSPORTER_1"/>
    <property type="match status" value="1"/>
</dbReference>
<dbReference type="InterPro" id="IPR003593">
    <property type="entry name" value="AAA+_ATPase"/>
</dbReference>
<dbReference type="EC" id="3.6.3.-" evidence="6"/>
<evidence type="ECO:0000256" key="3">
    <source>
        <dbReference type="ARBA" id="ARBA00022741"/>
    </source>
</evidence>
<dbReference type="PANTHER" id="PTHR24220">
    <property type="entry name" value="IMPORT ATP-BINDING PROTEIN"/>
    <property type="match status" value="1"/>
</dbReference>
<dbReference type="InterPro" id="IPR015854">
    <property type="entry name" value="ABC_transpr_LolD-like"/>
</dbReference>
<dbReference type="GO" id="GO:0022857">
    <property type="term" value="F:transmembrane transporter activity"/>
    <property type="evidence" value="ECO:0007669"/>
    <property type="project" value="TreeGrafter"/>
</dbReference>
<keyword evidence="4 6" id="KW-0067">ATP-binding</keyword>
<comment type="caution">
    <text evidence="6">The sequence shown here is derived from an EMBL/GenBank/DDBJ whole genome shotgun (WGS) entry which is preliminary data.</text>
</comment>
<comment type="similarity">
    <text evidence="1">Belongs to the ABC transporter superfamily.</text>
</comment>
<sequence length="222" mass="24088">MADLEVVSLRKEYPTRGEPLVVLKEAALSLNAGENLAILGPSGSGKSTLLYCLGALEAPTSGRVELEGQNPFELAEPKLADFRNRQIGFIFQDHHLLPQLSVLENVLVPTLAAGAATSEELERAKYLIGRVGLTSRISHRPAELSGGERQRVAVARSLIHQPRLLLADEPTGNLDRTNAETIGRLLLDLQAAENAMLVAVTHSLELAEMFAERRSLDDGRLV</sequence>
<dbReference type="GO" id="GO:0016887">
    <property type="term" value="F:ATP hydrolysis activity"/>
    <property type="evidence" value="ECO:0007669"/>
    <property type="project" value="InterPro"/>
</dbReference>
<dbReference type="AlphaFoldDB" id="A0A5C5VNH6"/>
<dbReference type="EMBL" id="SJPF01000001">
    <property type="protein sequence ID" value="TWT39570.1"/>
    <property type="molecule type" value="Genomic_DNA"/>
</dbReference>
<feature type="domain" description="ABC transporter" evidence="5">
    <location>
        <begin position="4"/>
        <end position="222"/>
    </location>
</feature>
<evidence type="ECO:0000256" key="1">
    <source>
        <dbReference type="ARBA" id="ARBA00005417"/>
    </source>
</evidence>
<dbReference type="RefSeq" id="WP_146429729.1">
    <property type="nucleotide sequence ID" value="NZ_SJPF01000001.1"/>
</dbReference>
<dbReference type="InterPro" id="IPR017871">
    <property type="entry name" value="ABC_transporter-like_CS"/>
</dbReference>
<dbReference type="CDD" id="cd03255">
    <property type="entry name" value="ABC_MJ0796_LolCDE_FtsE"/>
    <property type="match status" value="1"/>
</dbReference>
<dbReference type="OrthoDB" id="273392at2"/>
<keyword evidence="7" id="KW-1185">Reference proteome</keyword>
<reference evidence="6 7" key="1">
    <citation type="submission" date="2019-02" db="EMBL/GenBank/DDBJ databases">
        <title>Deep-cultivation of Planctomycetes and their phenomic and genomic characterization uncovers novel biology.</title>
        <authorList>
            <person name="Wiegand S."/>
            <person name="Jogler M."/>
            <person name="Boedeker C."/>
            <person name="Pinto D."/>
            <person name="Vollmers J."/>
            <person name="Rivas-Marin E."/>
            <person name="Kohn T."/>
            <person name="Peeters S.H."/>
            <person name="Heuer A."/>
            <person name="Rast P."/>
            <person name="Oberbeckmann S."/>
            <person name="Bunk B."/>
            <person name="Jeske O."/>
            <person name="Meyerdierks A."/>
            <person name="Storesund J.E."/>
            <person name="Kallscheuer N."/>
            <person name="Luecker S."/>
            <person name="Lage O.M."/>
            <person name="Pohl T."/>
            <person name="Merkel B.J."/>
            <person name="Hornburger P."/>
            <person name="Mueller R.-W."/>
            <person name="Bruemmer F."/>
            <person name="Labrenz M."/>
            <person name="Spormann A.M."/>
            <person name="Op Den Camp H."/>
            <person name="Overmann J."/>
            <person name="Amann R."/>
            <person name="Jetten M.S.M."/>
            <person name="Mascher T."/>
            <person name="Medema M.H."/>
            <person name="Devos D.P."/>
            <person name="Kaster A.-K."/>
            <person name="Ovreas L."/>
            <person name="Rohde M."/>
            <person name="Galperin M.Y."/>
            <person name="Jogler C."/>
        </authorList>
    </citation>
    <scope>NUCLEOTIDE SEQUENCE [LARGE SCALE GENOMIC DNA]</scope>
    <source>
        <strain evidence="6 7">Enr8</strain>
    </source>
</reference>
<dbReference type="GO" id="GO:0005524">
    <property type="term" value="F:ATP binding"/>
    <property type="evidence" value="ECO:0007669"/>
    <property type="project" value="UniProtKB-KW"/>
</dbReference>
<evidence type="ECO:0000313" key="7">
    <source>
        <dbReference type="Proteomes" id="UP000318878"/>
    </source>
</evidence>
<dbReference type="SMART" id="SM00382">
    <property type="entry name" value="AAA"/>
    <property type="match status" value="1"/>
</dbReference>
<evidence type="ECO:0000259" key="5">
    <source>
        <dbReference type="PROSITE" id="PS50893"/>
    </source>
</evidence>
<gene>
    <name evidence="6" type="primary">lolD_3</name>
    <name evidence="6" type="ORF">Enr8_12700</name>
</gene>
<dbReference type="SUPFAM" id="SSF52540">
    <property type="entry name" value="P-loop containing nucleoside triphosphate hydrolases"/>
    <property type="match status" value="1"/>
</dbReference>
<dbReference type="InterPro" id="IPR003439">
    <property type="entry name" value="ABC_transporter-like_ATP-bd"/>
</dbReference>
<accession>A0A5C5VNH6</accession>
<keyword evidence="6" id="KW-0378">Hydrolase</keyword>
<evidence type="ECO:0000256" key="4">
    <source>
        <dbReference type="ARBA" id="ARBA00022840"/>
    </source>
</evidence>
<dbReference type="Gene3D" id="3.40.50.300">
    <property type="entry name" value="P-loop containing nucleotide triphosphate hydrolases"/>
    <property type="match status" value="1"/>
</dbReference>
<keyword evidence="3" id="KW-0547">Nucleotide-binding</keyword>
<keyword evidence="2" id="KW-0813">Transport</keyword>